<dbReference type="PROSITE" id="PS50112">
    <property type="entry name" value="PAS"/>
    <property type="match status" value="3"/>
</dbReference>
<dbReference type="FunFam" id="3.30.450.20:FF:000099">
    <property type="entry name" value="Sensory box sensor histidine kinase"/>
    <property type="match status" value="1"/>
</dbReference>
<feature type="domain" description="PAS" evidence="7">
    <location>
        <begin position="278"/>
        <end position="324"/>
    </location>
</feature>
<feature type="domain" description="Histidine kinase" evidence="6">
    <location>
        <begin position="397"/>
        <end position="613"/>
    </location>
</feature>
<dbReference type="RefSeq" id="WP_133186346.1">
    <property type="nucleotide sequence ID" value="NZ_SMOD01000027.1"/>
</dbReference>
<gene>
    <name evidence="9" type="ORF">E1N52_29165</name>
</gene>
<dbReference type="PANTHER" id="PTHR43304:SF1">
    <property type="entry name" value="PAC DOMAIN-CONTAINING PROTEIN"/>
    <property type="match status" value="1"/>
</dbReference>
<evidence type="ECO:0000313" key="10">
    <source>
        <dbReference type="Proteomes" id="UP000295606"/>
    </source>
</evidence>
<dbReference type="GO" id="GO:0000155">
    <property type="term" value="F:phosphorelay sensor kinase activity"/>
    <property type="evidence" value="ECO:0007669"/>
    <property type="project" value="InterPro"/>
</dbReference>
<dbReference type="Gene3D" id="1.10.287.130">
    <property type="match status" value="1"/>
</dbReference>
<dbReference type="InterPro" id="IPR036890">
    <property type="entry name" value="HATPase_C_sf"/>
</dbReference>
<dbReference type="SMART" id="SM00086">
    <property type="entry name" value="PAC"/>
    <property type="match status" value="3"/>
</dbReference>
<dbReference type="OrthoDB" id="8872837at2"/>
<dbReference type="CDD" id="cd00130">
    <property type="entry name" value="PAS"/>
    <property type="match status" value="2"/>
</dbReference>
<dbReference type="Gene3D" id="3.30.565.10">
    <property type="entry name" value="Histidine kinase-like ATPase, C-terminal domain"/>
    <property type="match status" value="1"/>
</dbReference>
<evidence type="ECO:0000256" key="1">
    <source>
        <dbReference type="ARBA" id="ARBA00000085"/>
    </source>
</evidence>
<dbReference type="Pfam" id="PF02518">
    <property type="entry name" value="HATPase_c"/>
    <property type="match status" value="1"/>
</dbReference>
<comment type="catalytic activity">
    <reaction evidence="1">
        <text>ATP + protein L-histidine = ADP + protein N-phospho-L-histidine.</text>
        <dbReference type="EC" id="2.7.13.3"/>
    </reaction>
</comment>
<dbReference type="Pfam" id="PF08447">
    <property type="entry name" value="PAS_3"/>
    <property type="match status" value="3"/>
</dbReference>
<evidence type="ECO:0000256" key="2">
    <source>
        <dbReference type="ARBA" id="ARBA00012438"/>
    </source>
</evidence>
<protein>
    <recommendedName>
        <fullName evidence="2">histidine kinase</fullName>
        <ecNumber evidence="2">2.7.13.3</ecNumber>
    </recommendedName>
</protein>
<dbReference type="SMART" id="SM00387">
    <property type="entry name" value="HATPase_c"/>
    <property type="match status" value="1"/>
</dbReference>
<dbReference type="InterPro" id="IPR004358">
    <property type="entry name" value="Sig_transdc_His_kin-like_C"/>
</dbReference>
<dbReference type="PRINTS" id="PR00344">
    <property type="entry name" value="BCTRLSENSOR"/>
</dbReference>
<evidence type="ECO:0000313" key="9">
    <source>
        <dbReference type="EMBL" id="TDG04521.1"/>
    </source>
</evidence>
<name>A0A4R5L7U8_9BURK</name>
<dbReference type="NCBIfam" id="TIGR00229">
    <property type="entry name" value="sensory_box"/>
    <property type="match status" value="3"/>
</dbReference>
<dbReference type="EC" id="2.7.13.3" evidence="2"/>
<dbReference type="InterPro" id="IPR003594">
    <property type="entry name" value="HATPase_dom"/>
</dbReference>
<dbReference type="InterPro" id="IPR013655">
    <property type="entry name" value="PAS_fold_3"/>
</dbReference>
<keyword evidence="4" id="KW-0808">Transferase</keyword>
<evidence type="ECO:0000259" key="6">
    <source>
        <dbReference type="PROSITE" id="PS50109"/>
    </source>
</evidence>
<proteinExistence type="predicted"/>
<evidence type="ECO:0000259" key="8">
    <source>
        <dbReference type="PROSITE" id="PS50113"/>
    </source>
</evidence>
<dbReference type="PROSITE" id="PS50113">
    <property type="entry name" value="PAC"/>
    <property type="match status" value="3"/>
</dbReference>
<evidence type="ECO:0000259" key="7">
    <source>
        <dbReference type="PROSITE" id="PS50112"/>
    </source>
</evidence>
<dbReference type="InterPro" id="IPR003661">
    <property type="entry name" value="HisK_dim/P_dom"/>
</dbReference>
<dbReference type="PANTHER" id="PTHR43304">
    <property type="entry name" value="PHYTOCHROME-LIKE PROTEIN CPH1"/>
    <property type="match status" value="1"/>
</dbReference>
<dbReference type="Gene3D" id="2.10.70.100">
    <property type="match status" value="1"/>
</dbReference>
<dbReference type="InterPro" id="IPR001610">
    <property type="entry name" value="PAC"/>
</dbReference>
<dbReference type="SUPFAM" id="SSF55785">
    <property type="entry name" value="PYP-like sensor domain (PAS domain)"/>
    <property type="match status" value="3"/>
</dbReference>
<dbReference type="InterPro" id="IPR000700">
    <property type="entry name" value="PAS-assoc_C"/>
</dbReference>
<dbReference type="Gene3D" id="3.30.450.20">
    <property type="entry name" value="PAS domain"/>
    <property type="match status" value="3"/>
</dbReference>
<organism evidence="9 10">
    <name type="scientific">Paraburkholderia guartelaensis</name>
    <dbReference type="NCBI Taxonomy" id="2546446"/>
    <lineage>
        <taxon>Bacteria</taxon>
        <taxon>Pseudomonadati</taxon>
        <taxon>Pseudomonadota</taxon>
        <taxon>Betaproteobacteria</taxon>
        <taxon>Burkholderiales</taxon>
        <taxon>Burkholderiaceae</taxon>
        <taxon>Paraburkholderia</taxon>
    </lineage>
</organism>
<feature type="domain" description="PAS" evidence="7">
    <location>
        <begin position="1"/>
        <end position="71"/>
    </location>
</feature>
<accession>A0A4R5L7U8</accession>
<dbReference type="Proteomes" id="UP000295606">
    <property type="component" value="Unassembled WGS sequence"/>
</dbReference>
<evidence type="ECO:0000256" key="4">
    <source>
        <dbReference type="ARBA" id="ARBA00022679"/>
    </source>
</evidence>
<dbReference type="InterPro" id="IPR005467">
    <property type="entry name" value="His_kinase_dom"/>
</dbReference>
<dbReference type="SMART" id="SM00091">
    <property type="entry name" value="PAS"/>
    <property type="match status" value="4"/>
</dbReference>
<comment type="caution">
    <text evidence="9">The sequence shown here is derived from an EMBL/GenBank/DDBJ whole genome shotgun (WGS) entry which is preliminary data.</text>
</comment>
<keyword evidence="3" id="KW-0597">Phosphoprotein</keyword>
<dbReference type="InterPro" id="IPR000014">
    <property type="entry name" value="PAS"/>
</dbReference>
<feature type="domain" description="PAC" evidence="8">
    <location>
        <begin position="326"/>
        <end position="377"/>
    </location>
</feature>
<reference evidence="9 10" key="1">
    <citation type="submission" date="2019-03" db="EMBL/GenBank/DDBJ databases">
        <title>Paraburkholderia sp. isolated from native Mimosa gymnas in Guartela State Park, Brazil.</title>
        <authorList>
            <person name="Paulitsch F."/>
            <person name="Hungria M."/>
            <person name="Delamuta J.R.M."/>
            <person name="Ribeiro R.A."/>
            <person name="Dall'Agnol R."/>
            <person name="Silva J.S.B."/>
        </authorList>
    </citation>
    <scope>NUCLEOTIDE SEQUENCE [LARGE SCALE GENOMIC DNA]</scope>
    <source>
        <strain evidence="9 10">CNPSo 3008</strain>
    </source>
</reference>
<feature type="domain" description="PAS" evidence="7">
    <location>
        <begin position="127"/>
        <end position="197"/>
    </location>
</feature>
<evidence type="ECO:0000256" key="5">
    <source>
        <dbReference type="ARBA" id="ARBA00022777"/>
    </source>
</evidence>
<dbReference type="InterPro" id="IPR035965">
    <property type="entry name" value="PAS-like_dom_sf"/>
</dbReference>
<dbReference type="InterPro" id="IPR052162">
    <property type="entry name" value="Sensor_kinase/Photoreceptor"/>
</dbReference>
<dbReference type="EMBL" id="SMOD01000027">
    <property type="protein sequence ID" value="TDG04521.1"/>
    <property type="molecule type" value="Genomic_DNA"/>
</dbReference>
<dbReference type="PROSITE" id="PS50109">
    <property type="entry name" value="HIS_KIN"/>
    <property type="match status" value="1"/>
</dbReference>
<keyword evidence="5 9" id="KW-0418">Kinase</keyword>
<dbReference type="AlphaFoldDB" id="A0A4R5L7U8"/>
<dbReference type="SUPFAM" id="SSF55874">
    <property type="entry name" value="ATPase domain of HSP90 chaperone/DNA topoisomerase II/histidine kinase"/>
    <property type="match status" value="1"/>
</dbReference>
<feature type="domain" description="PAC" evidence="8">
    <location>
        <begin position="74"/>
        <end position="126"/>
    </location>
</feature>
<sequence>MDNELSRRVDALPGLVWTAFPDGRIEFVNRRWCEYTGLSVEEASDDGWQTAFHPDDRAALLETWRVAVASNAPGEAQARMRRVDGVYRWFLCRVNPVTDGAGKVVTWCGINTDIEERKQAEDTARANEQRLQLVVDGFPTQVLIFSPAGEVLHANRCFFDYFGVTLSELKQWQTNGLTHPDDREAVIARFRESMSNGKPYDGESRHRRADGVCRWFRVQGVPLRDKEGRIALWYFLQRDIDDRVQTEAHLGKSAALMAKVEQLSLRGSFSWRPTTGSITWSEQLYRMFGIEPGAQITMDTIAAGVHPDDLHLLHEMIERAQDGKDVEFDHRLLLPNGSVKYVHIQAHATRDVLGQLDYVGAVQDVTERRRSEDALACLRAELIHVCRVNSMGELTASIAHEISQPLTGMTINAGTSLRLLSAEPPKVEGALEAVRRTIRDGRRASEVMKRLRARFNNHAVKTDAVDLSEAAREVTELLRDEIREKRIVLQLKAADDLPPVAGDRVQLQQVVVNLLLNAVQAMNEVDDRPRQMLITIEREDGDCVRLAVTDSGVGFDPQYACRLFDAFYTTTRDGMGIGLSVSRRIIENHGGRLWATPNERFGATFSFVVPSLGDHPANAGPVDRI</sequence>
<feature type="domain" description="PAC" evidence="8">
    <location>
        <begin position="200"/>
        <end position="252"/>
    </location>
</feature>
<evidence type="ECO:0000256" key="3">
    <source>
        <dbReference type="ARBA" id="ARBA00022553"/>
    </source>
</evidence>
<dbReference type="CDD" id="cd00082">
    <property type="entry name" value="HisKA"/>
    <property type="match status" value="1"/>
</dbReference>